<proteinExistence type="predicted"/>
<reference evidence="1 2" key="1">
    <citation type="submission" date="2018-04" db="EMBL/GenBank/DDBJ databases">
        <title>The genome of golden apple snail Pomacea canaliculata provides insight into stress tolerance and invasive adaptation.</title>
        <authorList>
            <person name="Liu C."/>
            <person name="Liu B."/>
            <person name="Ren Y."/>
            <person name="Zhang Y."/>
            <person name="Wang H."/>
            <person name="Li S."/>
            <person name="Jiang F."/>
            <person name="Yin L."/>
            <person name="Zhang G."/>
            <person name="Qian W."/>
            <person name="Fan W."/>
        </authorList>
    </citation>
    <scope>NUCLEOTIDE SEQUENCE [LARGE SCALE GENOMIC DNA]</scope>
    <source>
        <strain evidence="1">SZHN2017</strain>
        <tissue evidence="1">Muscle</tissue>
    </source>
</reference>
<dbReference type="Proteomes" id="UP000245119">
    <property type="component" value="Linkage Group LG11"/>
</dbReference>
<dbReference type="OrthoDB" id="41905at2759"/>
<keyword evidence="2" id="KW-1185">Reference proteome</keyword>
<gene>
    <name evidence="1" type="ORF">C0Q70_17546</name>
</gene>
<dbReference type="AlphaFoldDB" id="A0A2T7NKQ8"/>
<evidence type="ECO:0000313" key="1">
    <source>
        <dbReference type="EMBL" id="PVD21745.1"/>
    </source>
</evidence>
<name>A0A2T7NKQ8_POMCA</name>
<dbReference type="STRING" id="400727.A0A2T7NKQ8"/>
<evidence type="ECO:0000313" key="2">
    <source>
        <dbReference type="Proteomes" id="UP000245119"/>
    </source>
</evidence>
<protein>
    <submittedName>
        <fullName evidence="1">Uncharacterized protein</fullName>
    </submittedName>
</protein>
<organism evidence="1 2">
    <name type="scientific">Pomacea canaliculata</name>
    <name type="common">Golden apple snail</name>
    <dbReference type="NCBI Taxonomy" id="400727"/>
    <lineage>
        <taxon>Eukaryota</taxon>
        <taxon>Metazoa</taxon>
        <taxon>Spiralia</taxon>
        <taxon>Lophotrochozoa</taxon>
        <taxon>Mollusca</taxon>
        <taxon>Gastropoda</taxon>
        <taxon>Caenogastropoda</taxon>
        <taxon>Architaenioglossa</taxon>
        <taxon>Ampullarioidea</taxon>
        <taxon>Ampullariidae</taxon>
        <taxon>Pomacea</taxon>
    </lineage>
</organism>
<accession>A0A2T7NKQ8</accession>
<sequence>MPPCATRWEPWQQTVADGREASGPLCLFNASGSEAVIISPLTKVMTLSPWHRHWPSTGTGTDGQSYWGIDRDIETLPPGYKAEVILVYSPYGVGQVFEDWGDAMRRYSGQGAPASHWSSGLDKVGYWTGPGLAFINFNWLKPEKKETSDELSAVKVHNWWYESEANRTEAIVTWAANNNSLPDGLGNFEQPLVVVCSAWSSNTTYAEQNNGSYSFLVDGDYSLPTEQYGGVSDFQKQAELASEWLTNVSQAAVQAGVTLTLSQALPSMLLAAAQLPAVTQVRVSERYSTIDSHQQWDIGLASLLPAALRIAPFKDTFWSQSKEPGYPHPGSEERNPILQALVATLSTGLVAVGDSADAIKSSLLAWCCRSDGVVLRPSTPAVAIDDHIVKSALDASSGSAATRHVWKSLSTISVAGNQTGVYHQGIIVAVNTSGGYKVTPEMIFPRLFKTDVSDFLSNTEPEESEAVECGQ</sequence>
<comment type="caution">
    <text evidence="1">The sequence shown here is derived from an EMBL/GenBank/DDBJ whole genome shotgun (WGS) entry which is preliminary data.</text>
</comment>
<dbReference type="EMBL" id="PZQS01000011">
    <property type="protein sequence ID" value="PVD21745.1"/>
    <property type="molecule type" value="Genomic_DNA"/>
</dbReference>